<dbReference type="PROSITE" id="PS50061">
    <property type="entry name" value="ETS_DOMAIN_3"/>
    <property type="match status" value="1"/>
</dbReference>
<evidence type="ECO:0000256" key="2">
    <source>
        <dbReference type="ARBA" id="ARBA00023125"/>
    </source>
</evidence>
<dbReference type="GO" id="GO:0005634">
    <property type="term" value="C:nucleus"/>
    <property type="evidence" value="ECO:0007669"/>
    <property type="project" value="UniProtKB-SubCell"/>
</dbReference>
<keyword evidence="7" id="KW-1185">Reference proteome</keyword>
<evidence type="ECO:0000313" key="7">
    <source>
        <dbReference type="Proteomes" id="UP000549394"/>
    </source>
</evidence>
<comment type="similarity">
    <text evidence="1 3">Belongs to the ETS family.</text>
</comment>
<feature type="domain" description="ETS" evidence="5">
    <location>
        <begin position="39"/>
        <end position="119"/>
    </location>
</feature>
<dbReference type="AlphaFoldDB" id="A0A7I8VH12"/>
<dbReference type="PROSITE" id="PS00345">
    <property type="entry name" value="ETS_DOMAIN_1"/>
    <property type="match status" value="1"/>
</dbReference>
<protein>
    <submittedName>
        <fullName evidence="6">DgyrCDS4563</fullName>
    </submittedName>
</protein>
<evidence type="ECO:0000259" key="5">
    <source>
        <dbReference type="PROSITE" id="PS50061"/>
    </source>
</evidence>
<dbReference type="PANTHER" id="PTHR11849">
    <property type="entry name" value="ETS"/>
    <property type="match status" value="1"/>
</dbReference>
<evidence type="ECO:0000256" key="1">
    <source>
        <dbReference type="ARBA" id="ARBA00005562"/>
    </source>
</evidence>
<gene>
    <name evidence="6" type="ORF">DGYR_LOCUS4331</name>
</gene>
<evidence type="ECO:0000313" key="6">
    <source>
        <dbReference type="EMBL" id="CAD5115606.1"/>
    </source>
</evidence>
<feature type="region of interest" description="Disordered" evidence="4">
    <location>
        <begin position="211"/>
        <end position="231"/>
    </location>
</feature>
<organism evidence="6 7">
    <name type="scientific">Dimorphilus gyrociliatus</name>
    <dbReference type="NCBI Taxonomy" id="2664684"/>
    <lineage>
        <taxon>Eukaryota</taxon>
        <taxon>Metazoa</taxon>
        <taxon>Spiralia</taxon>
        <taxon>Lophotrochozoa</taxon>
        <taxon>Annelida</taxon>
        <taxon>Polychaeta</taxon>
        <taxon>Polychaeta incertae sedis</taxon>
        <taxon>Dinophilidae</taxon>
        <taxon>Dimorphilus</taxon>
    </lineage>
</organism>
<dbReference type="PRINTS" id="PR00454">
    <property type="entry name" value="ETSDOMAIN"/>
</dbReference>
<feature type="compositionally biased region" description="Basic and acidic residues" evidence="4">
    <location>
        <begin position="7"/>
        <end position="20"/>
    </location>
</feature>
<dbReference type="PROSITE" id="PS00346">
    <property type="entry name" value="ETS_DOMAIN_2"/>
    <property type="match status" value="1"/>
</dbReference>
<dbReference type="GO" id="GO:0000981">
    <property type="term" value="F:DNA-binding transcription factor activity, RNA polymerase II-specific"/>
    <property type="evidence" value="ECO:0007669"/>
    <property type="project" value="TreeGrafter"/>
</dbReference>
<feature type="compositionally biased region" description="Pro residues" evidence="4">
    <location>
        <begin position="214"/>
        <end position="224"/>
    </location>
</feature>
<dbReference type="Gene3D" id="1.10.10.10">
    <property type="entry name" value="Winged helix-like DNA-binding domain superfamily/Winged helix DNA-binding domain"/>
    <property type="match status" value="1"/>
</dbReference>
<dbReference type="InterPro" id="IPR000418">
    <property type="entry name" value="Ets_dom"/>
</dbReference>
<dbReference type="InterPro" id="IPR036390">
    <property type="entry name" value="WH_DNA-bd_sf"/>
</dbReference>
<keyword evidence="3" id="KW-0539">Nucleus</keyword>
<sequence length="351" mass="38313">MALCDKGSPKKREKDSESPEKRYMSVMKLNKSGTIESSITLWQFLLELLVNEKYNHLIKWTNNEGEFKLINAEEVAKLWGLRKNKSNMNYDKLSRALRYYYDKNIIKKVLGQKFVYKFVACPDTSKKDDNSASLVNFPYSDFARVSKKTSQVSPEPAATASAAIDYSNKAPVSQENDKSKIKSEERVPIMTVISPPSEDQLKDSEVCCVKIESPTPPSNSPSPQPLDKLTTVSKHKPNPIDLGPTILQSTFSHTNSPHIVVSPVPGGVGARGTPVGGLHFWSQMSSILSPAAGISPHLNIHSGGNGLNTPSFQFPATSGSLVTSAAASLSVDALKTPVVLTSPKSRQVHSN</sequence>
<dbReference type="GO" id="GO:0043565">
    <property type="term" value="F:sequence-specific DNA binding"/>
    <property type="evidence" value="ECO:0007669"/>
    <property type="project" value="InterPro"/>
</dbReference>
<comment type="caution">
    <text evidence="6">The sequence shown here is derived from an EMBL/GenBank/DDBJ whole genome shotgun (WGS) entry which is preliminary data.</text>
</comment>
<evidence type="ECO:0000256" key="4">
    <source>
        <dbReference type="SAM" id="MobiDB-lite"/>
    </source>
</evidence>
<accession>A0A7I8VH12</accession>
<dbReference type="InterPro" id="IPR036388">
    <property type="entry name" value="WH-like_DNA-bd_sf"/>
</dbReference>
<dbReference type="OrthoDB" id="10067219at2759"/>
<dbReference type="Pfam" id="PF00178">
    <property type="entry name" value="Ets"/>
    <property type="match status" value="1"/>
</dbReference>
<keyword evidence="2 3" id="KW-0238">DNA-binding</keyword>
<dbReference type="GO" id="GO:0030154">
    <property type="term" value="P:cell differentiation"/>
    <property type="evidence" value="ECO:0007669"/>
    <property type="project" value="TreeGrafter"/>
</dbReference>
<feature type="region of interest" description="Disordered" evidence="4">
    <location>
        <begin position="1"/>
        <end position="20"/>
    </location>
</feature>
<proteinExistence type="inferred from homology"/>
<dbReference type="EMBL" id="CAJFCJ010000006">
    <property type="protein sequence ID" value="CAD5115606.1"/>
    <property type="molecule type" value="Genomic_DNA"/>
</dbReference>
<dbReference type="SUPFAM" id="SSF46785">
    <property type="entry name" value="Winged helix' DNA-binding domain"/>
    <property type="match status" value="1"/>
</dbReference>
<comment type="subcellular location">
    <subcellularLocation>
        <location evidence="3">Nucleus</location>
    </subcellularLocation>
</comment>
<reference evidence="6 7" key="1">
    <citation type="submission" date="2020-08" db="EMBL/GenBank/DDBJ databases">
        <authorList>
            <person name="Hejnol A."/>
        </authorList>
    </citation>
    <scope>NUCLEOTIDE SEQUENCE [LARGE SCALE GENOMIC DNA]</scope>
</reference>
<evidence type="ECO:0000256" key="3">
    <source>
        <dbReference type="RuleBase" id="RU004019"/>
    </source>
</evidence>
<dbReference type="Proteomes" id="UP000549394">
    <property type="component" value="Unassembled WGS sequence"/>
</dbReference>
<dbReference type="SMART" id="SM00413">
    <property type="entry name" value="ETS"/>
    <property type="match status" value="1"/>
</dbReference>
<dbReference type="InterPro" id="IPR046328">
    <property type="entry name" value="ETS_fam"/>
</dbReference>
<name>A0A7I8VH12_9ANNE</name>
<dbReference type="PANTHER" id="PTHR11849:SF172">
    <property type="entry name" value="ETS DOMAIN-CONTAINING PROTEIN ELK-3"/>
    <property type="match status" value="1"/>
</dbReference>